<evidence type="ECO:0000313" key="2">
    <source>
        <dbReference type="Proteomes" id="UP000238218"/>
    </source>
</evidence>
<evidence type="ECO:0000313" key="1">
    <source>
        <dbReference type="EMBL" id="PSB36532.1"/>
    </source>
</evidence>
<name>A0ABX5F7A1_9CHRO</name>
<evidence type="ECO:0008006" key="3">
    <source>
        <dbReference type="Google" id="ProtNLM"/>
    </source>
</evidence>
<sequence>MALAQPAPLRAAVVNYTFDILIDSGPLAPNSYSGTFAYNTNTLNLTDFSFLFQGTQYDENDDPDAAVVFDNGVFLGLEYSVDTLPAFSFVPGFFDVNEAFFTYDLDAIGSQGGAGSLAFTRVVKPETSTVPGPLPLLGAAACFGYSRRLRRRIQGMATPAAPAITPD</sequence>
<proteinExistence type="predicted"/>
<dbReference type="Proteomes" id="UP000238218">
    <property type="component" value="Unassembled WGS sequence"/>
</dbReference>
<dbReference type="EMBL" id="PVWP01000009">
    <property type="protein sequence ID" value="PSB36532.1"/>
    <property type="molecule type" value="Genomic_DNA"/>
</dbReference>
<gene>
    <name evidence="1" type="ORF">C7B81_13235</name>
</gene>
<keyword evidence="2" id="KW-1185">Reference proteome</keyword>
<organism evidence="1 2">
    <name type="scientific">Aphanothece cf. minutissima CCALA 015</name>
    <dbReference type="NCBI Taxonomy" id="2107695"/>
    <lineage>
        <taxon>Bacteria</taxon>
        <taxon>Bacillati</taxon>
        <taxon>Cyanobacteriota</taxon>
        <taxon>Cyanophyceae</taxon>
        <taxon>Oscillatoriophycideae</taxon>
        <taxon>Chroococcales</taxon>
        <taxon>Aphanothecaceae</taxon>
        <taxon>Aphanothece</taxon>
    </lineage>
</organism>
<reference evidence="1 2" key="1">
    <citation type="submission" date="2018-03" db="EMBL/GenBank/DDBJ databases">
        <title>The ancient ancestry and fast evolution of plastids.</title>
        <authorList>
            <person name="Moore K.R."/>
            <person name="Magnabosco C."/>
            <person name="Momper L."/>
            <person name="Gold D.A."/>
            <person name="Bosak T."/>
            <person name="Fournier G.P."/>
        </authorList>
    </citation>
    <scope>NUCLEOTIDE SEQUENCE [LARGE SCALE GENOMIC DNA]</scope>
    <source>
        <strain evidence="1 2">CCALA 015</strain>
    </source>
</reference>
<comment type="caution">
    <text evidence="1">The sequence shown here is derived from an EMBL/GenBank/DDBJ whole genome shotgun (WGS) entry which is preliminary data.</text>
</comment>
<accession>A0ABX5F7A1</accession>
<protein>
    <recommendedName>
        <fullName evidence="3">PEP-CTERM sorting domain-containing protein</fullName>
    </recommendedName>
</protein>